<dbReference type="RefSeq" id="WP_072987685.1">
    <property type="nucleotide sequence ID" value="NZ_FQZB01000010.1"/>
</dbReference>
<dbReference type="EMBL" id="FQZB01000010">
    <property type="protein sequence ID" value="SHJ70906.1"/>
    <property type="molecule type" value="Genomic_DNA"/>
</dbReference>
<protein>
    <submittedName>
        <fullName evidence="1">Uncharacterized protein</fullName>
    </submittedName>
</protein>
<evidence type="ECO:0000313" key="2">
    <source>
        <dbReference type="Proteomes" id="UP000184310"/>
    </source>
</evidence>
<accession>A0A1M6LI78</accession>
<dbReference type="Proteomes" id="UP000184310">
    <property type="component" value="Unassembled WGS sequence"/>
</dbReference>
<organism evidence="1 2">
    <name type="scientific">Clostridium cavendishii DSM 21758</name>
    <dbReference type="NCBI Taxonomy" id="1121302"/>
    <lineage>
        <taxon>Bacteria</taxon>
        <taxon>Bacillati</taxon>
        <taxon>Bacillota</taxon>
        <taxon>Clostridia</taxon>
        <taxon>Eubacteriales</taxon>
        <taxon>Clostridiaceae</taxon>
        <taxon>Clostridium</taxon>
    </lineage>
</organism>
<evidence type="ECO:0000313" key="1">
    <source>
        <dbReference type="EMBL" id="SHJ70906.1"/>
    </source>
</evidence>
<reference evidence="1 2" key="1">
    <citation type="submission" date="2016-11" db="EMBL/GenBank/DDBJ databases">
        <authorList>
            <person name="Jaros S."/>
            <person name="Januszkiewicz K."/>
            <person name="Wedrychowicz H."/>
        </authorList>
    </citation>
    <scope>NUCLEOTIDE SEQUENCE [LARGE SCALE GENOMIC DNA]</scope>
    <source>
        <strain evidence="1 2">DSM 21758</strain>
    </source>
</reference>
<dbReference type="OrthoDB" id="3035081at2"/>
<proteinExistence type="predicted"/>
<gene>
    <name evidence="1" type="ORF">SAMN02745163_02390</name>
</gene>
<name>A0A1M6LI78_9CLOT</name>
<keyword evidence="2" id="KW-1185">Reference proteome</keyword>
<sequence length="68" mass="8251">MDDDLWYCPATEKEIDWGLCWEYCFVDIGGPIDTAYELKRWIEVTKKFNDIKEFHKVCEKCIHCQWTN</sequence>
<dbReference type="AlphaFoldDB" id="A0A1M6LI78"/>